<accession>A0A089NVW1</accession>
<protein>
    <submittedName>
        <fullName evidence="1">Protein of unassigned function</fullName>
    </submittedName>
</protein>
<dbReference type="STRING" id="693986.MOC_2925"/>
<sequence length="201" mass="21361">MMRRPQTIDAYVYAQPDPVIVAMILATKGADAAAERWHWCEPRTIATLARIGRARSGMAPQGTRIRTSALSGRQAVAVEAAAVLDSLQAVDTALGVPVNSTRAALQARGLPISRTPSARSVEGRLSRRILRGDETALAEREARRAHARAVCDVLAAALALVPEQPRAGRFRLPPVNDDLRAALAGMSAAAVRAVFPALSTE</sequence>
<dbReference type="EMBL" id="CP003811">
    <property type="protein sequence ID" value="AIQ90680.1"/>
    <property type="molecule type" value="Genomic_DNA"/>
</dbReference>
<name>A0A089NVW1_9HYPH</name>
<keyword evidence="2" id="KW-1185">Reference proteome</keyword>
<dbReference type="KEGG" id="mor:MOC_2925"/>
<evidence type="ECO:0000313" key="2">
    <source>
        <dbReference type="Proteomes" id="UP000029492"/>
    </source>
</evidence>
<dbReference type="AlphaFoldDB" id="A0A089NVW1"/>
<dbReference type="HOGENOM" id="CLU_1364893_0_0_5"/>
<evidence type="ECO:0000313" key="1">
    <source>
        <dbReference type="EMBL" id="AIQ90680.1"/>
    </source>
</evidence>
<proteinExistence type="predicted"/>
<dbReference type="Proteomes" id="UP000029492">
    <property type="component" value="Chromosome"/>
</dbReference>
<dbReference type="eggNOG" id="ENOG502ZFRG">
    <property type="taxonomic scope" value="Bacteria"/>
</dbReference>
<organism evidence="1 2">
    <name type="scientific">Methylobacterium oryzae CBMB20</name>
    <dbReference type="NCBI Taxonomy" id="693986"/>
    <lineage>
        <taxon>Bacteria</taxon>
        <taxon>Pseudomonadati</taxon>
        <taxon>Pseudomonadota</taxon>
        <taxon>Alphaproteobacteria</taxon>
        <taxon>Hyphomicrobiales</taxon>
        <taxon>Methylobacteriaceae</taxon>
        <taxon>Methylobacterium</taxon>
    </lineage>
</organism>
<gene>
    <name evidence="1" type="ORF">MOC_2925</name>
</gene>
<reference evidence="1 2" key="1">
    <citation type="journal article" date="2014" name="PLoS ONE">
        <title>Genome Information of Methylobacterium oryzae, a Plant-Probiotic Methylotroph in the Phyllosphere.</title>
        <authorList>
            <person name="Kwak M.J."/>
            <person name="Jeong H."/>
            <person name="Madhaiyan M."/>
            <person name="Lee Y."/>
            <person name="Sa T.M."/>
            <person name="Oh T.K."/>
            <person name="Kim J.F."/>
        </authorList>
    </citation>
    <scope>NUCLEOTIDE SEQUENCE [LARGE SCALE GENOMIC DNA]</scope>
    <source>
        <strain evidence="1 2">CBMB20</strain>
    </source>
</reference>